<protein>
    <submittedName>
        <fullName evidence="2">Alpha/beta hydrolase</fullName>
    </submittedName>
</protein>
<dbReference type="InterPro" id="IPR029058">
    <property type="entry name" value="AB_hydrolase_fold"/>
</dbReference>
<evidence type="ECO:0000259" key="1">
    <source>
        <dbReference type="Pfam" id="PF00561"/>
    </source>
</evidence>
<dbReference type="AlphaFoldDB" id="A0A967AV57"/>
<reference evidence="2" key="2">
    <citation type="submission" date="2020-03" db="EMBL/GenBank/DDBJ databases">
        <title>Flavobacteriaceae bacterium strain TP-CH-4, a member of the family Flavobacteriaceae isolated from a deep-sea seamount.</title>
        <authorList>
            <person name="Zhang D.-C."/>
        </authorList>
    </citation>
    <scope>NUCLEOTIDE SEQUENCE</scope>
    <source>
        <strain evidence="2">TP-CH-4</strain>
    </source>
</reference>
<proteinExistence type="predicted"/>
<dbReference type="SUPFAM" id="SSF53474">
    <property type="entry name" value="alpha/beta-Hydrolases"/>
    <property type="match status" value="1"/>
</dbReference>
<dbReference type="InterPro" id="IPR000073">
    <property type="entry name" value="AB_hydrolase_1"/>
</dbReference>
<dbReference type="PANTHER" id="PTHR46438:SF11">
    <property type="entry name" value="LIPASE-RELATED"/>
    <property type="match status" value="1"/>
</dbReference>
<dbReference type="GO" id="GO:0016787">
    <property type="term" value="F:hydrolase activity"/>
    <property type="evidence" value="ECO:0007669"/>
    <property type="project" value="UniProtKB-KW"/>
</dbReference>
<accession>A0A967AV57</accession>
<dbReference type="Proteomes" id="UP000707206">
    <property type="component" value="Unassembled WGS sequence"/>
</dbReference>
<comment type="caution">
    <text evidence="2">The sequence shown here is derived from an EMBL/GenBank/DDBJ whole genome shotgun (WGS) entry which is preliminary data.</text>
</comment>
<dbReference type="Gene3D" id="3.40.50.1820">
    <property type="entry name" value="alpha/beta hydrolase"/>
    <property type="match status" value="1"/>
</dbReference>
<dbReference type="Pfam" id="PF00561">
    <property type="entry name" value="Abhydrolase_1"/>
    <property type="match status" value="1"/>
</dbReference>
<name>A0A967AV57_9FLAO</name>
<sequence length="279" mass="32186">MKQLLNKYIPLAYGHYFNTLALFSHEKATEKAFRLFCTPRKGQVLPQQKSYLEKAKDTILEVNDLHIQTYRWQGKGPTLLLMHGWESNTYRWRSFIPKLENEGFNIVAMDAPAHGYSGSTLFNAPLYAECAQKVIETYRPKYIIGHSLGGMTMIYNQYKFNNPDIEKLVSLGAPSELSDFLRQYRITLGLNKKVVKSLENYFDYQFNFRPNDFSTSKFAKTLTVPGLLIHDEFDAIASIRCSEQVHANWKDSTLVKTKGLGHSLHQDKVRNQIIDFLKS</sequence>
<evidence type="ECO:0000313" key="3">
    <source>
        <dbReference type="Proteomes" id="UP000707206"/>
    </source>
</evidence>
<dbReference type="PANTHER" id="PTHR46438">
    <property type="entry name" value="ALPHA/BETA-HYDROLASES SUPERFAMILY PROTEIN"/>
    <property type="match status" value="1"/>
</dbReference>
<dbReference type="EMBL" id="VIKU02000001">
    <property type="protein sequence ID" value="NHF58167.1"/>
    <property type="molecule type" value="Genomic_DNA"/>
</dbReference>
<gene>
    <name evidence="2" type="ORF">FK220_002360</name>
</gene>
<organism evidence="2 3">
    <name type="scientific">Pelagihabitans pacificus</name>
    <dbReference type="NCBI Taxonomy" id="2696054"/>
    <lineage>
        <taxon>Bacteria</taxon>
        <taxon>Pseudomonadati</taxon>
        <taxon>Bacteroidota</taxon>
        <taxon>Flavobacteriia</taxon>
        <taxon>Flavobacteriales</taxon>
        <taxon>Flavobacteriaceae</taxon>
        <taxon>Pelagihabitans</taxon>
    </lineage>
</organism>
<feature type="domain" description="AB hydrolase-1" evidence="1">
    <location>
        <begin position="77"/>
        <end position="184"/>
    </location>
</feature>
<keyword evidence="3" id="KW-1185">Reference proteome</keyword>
<keyword evidence="2" id="KW-0378">Hydrolase</keyword>
<reference evidence="2" key="1">
    <citation type="submission" date="2019-07" db="EMBL/GenBank/DDBJ databases">
        <authorList>
            <person name="De-Chao Zhang Q."/>
        </authorList>
    </citation>
    <scope>NUCLEOTIDE SEQUENCE</scope>
    <source>
        <strain evidence="2">TP-CH-4</strain>
    </source>
</reference>
<evidence type="ECO:0000313" key="2">
    <source>
        <dbReference type="EMBL" id="NHF58167.1"/>
    </source>
</evidence>